<dbReference type="SUPFAM" id="SSF49562">
    <property type="entry name" value="C2 domain (Calcium/lipid-binding domain, CaLB)"/>
    <property type="match status" value="1"/>
</dbReference>
<organism evidence="4 5">
    <name type="scientific">Symbiodinium necroappetens</name>
    <dbReference type="NCBI Taxonomy" id="1628268"/>
    <lineage>
        <taxon>Eukaryota</taxon>
        <taxon>Sar</taxon>
        <taxon>Alveolata</taxon>
        <taxon>Dinophyceae</taxon>
        <taxon>Suessiales</taxon>
        <taxon>Symbiodiniaceae</taxon>
        <taxon>Symbiodinium</taxon>
    </lineage>
</organism>
<evidence type="ECO:0000313" key="5">
    <source>
        <dbReference type="Proteomes" id="UP000601435"/>
    </source>
</evidence>
<reference evidence="4" key="1">
    <citation type="submission" date="2021-02" db="EMBL/GenBank/DDBJ databases">
        <authorList>
            <person name="Dougan E. K."/>
            <person name="Rhodes N."/>
            <person name="Thang M."/>
            <person name="Chan C."/>
        </authorList>
    </citation>
    <scope>NUCLEOTIDE SEQUENCE</scope>
</reference>
<evidence type="ECO:0000259" key="3">
    <source>
        <dbReference type="PROSITE" id="PS50004"/>
    </source>
</evidence>
<dbReference type="PROSITE" id="PS50004">
    <property type="entry name" value="C2"/>
    <property type="match status" value="1"/>
</dbReference>
<dbReference type="GO" id="GO:0005509">
    <property type="term" value="F:calcium ion binding"/>
    <property type="evidence" value="ECO:0007669"/>
    <property type="project" value="TreeGrafter"/>
</dbReference>
<keyword evidence="2" id="KW-0106">Calcium</keyword>
<dbReference type="PANTHER" id="PTHR45911:SF4">
    <property type="entry name" value="MULTIPLE C2 AND TRANSMEMBRANE DOMAIN-CONTAINING PROTEIN"/>
    <property type="match status" value="1"/>
</dbReference>
<accession>A0A813C3A2</accession>
<dbReference type="AlphaFoldDB" id="A0A813C3A2"/>
<dbReference type="InterPro" id="IPR035892">
    <property type="entry name" value="C2_domain_sf"/>
</dbReference>
<dbReference type="Pfam" id="PF00168">
    <property type="entry name" value="C2"/>
    <property type="match status" value="1"/>
</dbReference>
<protein>
    <submittedName>
        <fullName evidence="4">SYT4 protein</fullName>
    </submittedName>
</protein>
<dbReference type="PANTHER" id="PTHR45911">
    <property type="entry name" value="C2 DOMAIN-CONTAINING PROTEIN"/>
    <property type="match status" value="1"/>
</dbReference>
<gene>
    <name evidence="4" type="primary">SYT4</name>
    <name evidence="4" type="ORF">SNEC2469_LOCUS32806</name>
</gene>
<feature type="domain" description="C2" evidence="3">
    <location>
        <begin position="1"/>
        <end position="108"/>
    </location>
</feature>
<comment type="caution">
    <text evidence="4">The sequence shown here is derived from an EMBL/GenBank/DDBJ whole genome shotgun (WGS) entry which is preliminary data.</text>
</comment>
<evidence type="ECO:0000256" key="1">
    <source>
        <dbReference type="ARBA" id="ARBA00022723"/>
    </source>
</evidence>
<sequence length="144" mass="16103">MELEVTIVSAKGLRNADTGWFDGKSDPYCICKIAGLPSHTDRTRFQTRVVKDCLDPKWQETSTIRLASQMQYLEFEIWDQDVGSSEFLGKAVLNPRRVPLEKGYEGDLKLTGAKATGSLRVRVVVQKAGSYDVSVSEFCCCCRT</sequence>
<name>A0A813C3A2_9DINO</name>
<dbReference type="EMBL" id="CAJNJA010084186">
    <property type="protein sequence ID" value="CAE7936628.1"/>
    <property type="molecule type" value="Genomic_DNA"/>
</dbReference>
<keyword evidence="1" id="KW-0479">Metal-binding</keyword>
<dbReference type="GO" id="GO:0016020">
    <property type="term" value="C:membrane"/>
    <property type="evidence" value="ECO:0007669"/>
    <property type="project" value="TreeGrafter"/>
</dbReference>
<dbReference type="SMART" id="SM00239">
    <property type="entry name" value="C2"/>
    <property type="match status" value="1"/>
</dbReference>
<dbReference type="Proteomes" id="UP000601435">
    <property type="component" value="Unassembled WGS sequence"/>
</dbReference>
<keyword evidence="5" id="KW-1185">Reference proteome</keyword>
<dbReference type="Gene3D" id="2.60.40.150">
    <property type="entry name" value="C2 domain"/>
    <property type="match status" value="1"/>
</dbReference>
<proteinExistence type="predicted"/>
<evidence type="ECO:0000313" key="4">
    <source>
        <dbReference type="EMBL" id="CAE7936628.1"/>
    </source>
</evidence>
<dbReference type="CDD" id="cd00030">
    <property type="entry name" value="C2"/>
    <property type="match status" value="1"/>
</dbReference>
<evidence type="ECO:0000256" key="2">
    <source>
        <dbReference type="ARBA" id="ARBA00022837"/>
    </source>
</evidence>
<dbReference type="InterPro" id="IPR000008">
    <property type="entry name" value="C2_dom"/>
</dbReference>
<dbReference type="OrthoDB" id="419768at2759"/>